<gene>
    <name evidence="2" type="ORF">N47_F16160</name>
</gene>
<proteinExistence type="predicted"/>
<feature type="domain" description="PIN" evidence="1">
    <location>
        <begin position="4"/>
        <end position="122"/>
    </location>
</feature>
<dbReference type="InterPro" id="IPR029060">
    <property type="entry name" value="PIN-like_dom_sf"/>
</dbReference>
<name>E1YH77_9BACT</name>
<reference evidence="2" key="1">
    <citation type="journal article" date="2011" name="Environ. Microbiol.">
        <title>Genomic insights into the metabolic potential of the polycyclic aromatic hydrocarbon degrading sulfate-reducing Deltaproteobacterium N47.</title>
        <authorList>
            <person name="Bergmann F."/>
            <person name="Selesi D."/>
            <person name="Weinmaier T."/>
            <person name="Tischler P."/>
            <person name="Rattei T."/>
            <person name="Meckenstock R.U."/>
        </authorList>
    </citation>
    <scope>NUCLEOTIDE SEQUENCE</scope>
</reference>
<evidence type="ECO:0000259" key="1">
    <source>
        <dbReference type="Pfam" id="PF01850"/>
    </source>
</evidence>
<dbReference type="AlphaFoldDB" id="E1YH77"/>
<protein>
    <recommendedName>
        <fullName evidence="1">PIN domain-containing protein</fullName>
    </recommendedName>
</protein>
<accession>E1YH77</accession>
<dbReference type="SUPFAM" id="SSF88723">
    <property type="entry name" value="PIN domain-like"/>
    <property type="match status" value="1"/>
</dbReference>
<dbReference type="EMBL" id="FR695873">
    <property type="protein sequence ID" value="CBX29921.1"/>
    <property type="molecule type" value="Genomic_DNA"/>
</dbReference>
<evidence type="ECO:0000313" key="2">
    <source>
        <dbReference type="EMBL" id="CBX29921.1"/>
    </source>
</evidence>
<dbReference type="Gene3D" id="3.40.50.1010">
    <property type="entry name" value="5'-nuclease"/>
    <property type="match status" value="1"/>
</dbReference>
<dbReference type="InterPro" id="IPR002716">
    <property type="entry name" value="PIN_dom"/>
</dbReference>
<dbReference type="InterPro" id="IPR052919">
    <property type="entry name" value="TA_system_RNase"/>
</dbReference>
<dbReference type="CDD" id="cd09872">
    <property type="entry name" value="PIN_Sll0205-like"/>
    <property type="match status" value="1"/>
</dbReference>
<dbReference type="PANTHER" id="PTHR36173:SF2">
    <property type="entry name" value="RIBONUCLEASE VAPC16"/>
    <property type="match status" value="1"/>
</dbReference>
<dbReference type="InterPro" id="IPR041705">
    <property type="entry name" value="PIN_Sll0205"/>
</dbReference>
<dbReference type="Pfam" id="PF01850">
    <property type="entry name" value="PIN"/>
    <property type="match status" value="1"/>
</dbReference>
<dbReference type="PANTHER" id="PTHR36173">
    <property type="entry name" value="RIBONUCLEASE VAPC16-RELATED"/>
    <property type="match status" value="1"/>
</dbReference>
<sequence>MNLLLDTHTFIWWASNPENLSKKALSECENPENSLILSVVSAWEMQIKSRMGKLSLDMPFKELIESQQKENDLKILPIELKHIFELNNLPNIHNDPFDRLLIAQSNLEGITLVSKDNKFSSYPVSVLW</sequence>
<organism evidence="2">
    <name type="scientific">uncultured Desulfobacterium sp</name>
    <dbReference type="NCBI Taxonomy" id="201089"/>
    <lineage>
        <taxon>Bacteria</taxon>
        <taxon>Pseudomonadati</taxon>
        <taxon>Thermodesulfobacteriota</taxon>
        <taxon>Desulfobacteria</taxon>
        <taxon>Desulfobacterales</taxon>
        <taxon>Desulfobacteriaceae</taxon>
        <taxon>Desulfobacterium</taxon>
        <taxon>environmental samples</taxon>
    </lineage>
</organism>